<dbReference type="GO" id="GO:0008124">
    <property type="term" value="F:4-alpha-hydroxytetrahydrobiopterin dehydratase activity"/>
    <property type="evidence" value="ECO:0007669"/>
    <property type="project" value="UniProtKB-UniRule"/>
</dbReference>
<sequence>MDKLEVLTEEEIREGLKSLPGWTFSNDRIFKEFKFNDFTDSLLFVNKMAPIFEENDHHPDTHIMYNRVLFELQRYDSGGKVTDRDLLIASEIEKNYNRNL</sequence>
<dbReference type="Proteomes" id="UP000176814">
    <property type="component" value="Unassembled WGS sequence"/>
</dbReference>
<dbReference type="Pfam" id="PF01329">
    <property type="entry name" value="Pterin_4a"/>
    <property type="match status" value="1"/>
</dbReference>
<comment type="catalytic activity">
    <reaction evidence="1 4">
        <text>(4aS,6R)-4a-hydroxy-L-erythro-5,6,7,8-tetrahydrobiopterin = (6R)-L-erythro-6,7-dihydrobiopterin + H2O</text>
        <dbReference type="Rhea" id="RHEA:11920"/>
        <dbReference type="ChEBI" id="CHEBI:15377"/>
        <dbReference type="ChEBI" id="CHEBI:15642"/>
        <dbReference type="ChEBI" id="CHEBI:43120"/>
        <dbReference type="EC" id="4.2.1.96"/>
    </reaction>
</comment>
<protein>
    <recommendedName>
        <fullName evidence="4">Putative pterin-4-alpha-carbinolamine dehydratase</fullName>
        <shortName evidence="4">PHS</shortName>
        <ecNumber evidence="4">4.2.1.96</ecNumber>
    </recommendedName>
    <alternativeName>
        <fullName evidence="4">4-alpha-hydroxy-tetrahydropterin dehydratase</fullName>
    </alternativeName>
    <alternativeName>
        <fullName evidence="4">Pterin carbinolamine dehydratase</fullName>
        <shortName evidence="4">PCD</shortName>
    </alternativeName>
</protein>
<dbReference type="InterPro" id="IPR001533">
    <property type="entry name" value="Pterin_deHydtase"/>
</dbReference>
<evidence type="ECO:0000313" key="5">
    <source>
        <dbReference type="EMBL" id="OGI90409.1"/>
    </source>
</evidence>
<dbReference type="PANTHER" id="PTHR12599:SF0">
    <property type="entry name" value="PTERIN-4-ALPHA-CARBINOLAMINE DEHYDRATASE"/>
    <property type="match status" value="1"/>
</dbReference>
<dbReference type="NCBIfam" id="NF002017">
    <property type="entry name" value="PRK00823.1-2"/>
    <property type="match status" value="1"/>
</dbReference>
<evidence type="ECO:0000313" key="6">
    <source>
        <dbReference type="Proteomes" id="UP000176814"/>
    </source>
</evidence>
<evidence type="ECO:0000256" key="1">
    <source>
        <dbReference type="ARBA" id="ARBA00001554"/>
    </source>
</evidence>
<dbReference type="PANTHER" id="PTHR12599">
    <property type="entry name" value="PTERIN-4-ALPHA-CARBINOLAMINE DEHYDRATASE"/>
    <property type="match status" value="1"/>
</dbReference>
<evidence type="ECO:0000256" key="3">
    <source>
        <dbReference type="ARBA" id="ARBA00023239"/>
    </source>
</evidence>
<dbReference type="EMBL" id="MFUW01000013">
    <property type="protein sequence ID" value="OGI90409.1"/>
    <property type="molecule type" value="Genomic_DNA"/>
</dbReference>
<evidence type="ECO:0000256" key="4">
    <source>
        <dbReference type="HAMAP-Rule" id="MF_00434"/>
    </source>
</evidence>
<organism evidence="5 6">
    <name type="scientific">Candidatus Nomurabacteria bacterium RIFCSPLOWO2_01_FULL_40_15</name>
    <dbReference type="NCBI Taxonomy" id="1801772"/>
    <lineage>
        <taxon>Bacteria</taxon>
        <taxon>Candidatus Nomuraibacteriota</taxon>
    </lineage>
</organism>
<comment type="similarity">
    <text evidence="2 4">Belongs to the pterin-4-alpha-carbinolamine dehydratase family.</text>
</comment>
<name>A0A1F6X8F0_9BACT</name>
<dbReference type="SUPFAM" id="SSF55248">
    <property type="entry name" value="PCD-like"/>
    <property type="match status" value="1"/>
</dbReference>
<reference evidence="5 6" key="1">
    <citation type="journal article" date="2016" name="Nat. Commun.">
        <title>Thousands of microbial genomes shed light on interconnected biogeochemical processes in an aquifer system.</title>
        <authorList>
            <person name="Anantharaman K."/>
            <person name="Brown C.T."/>
            <person name="Hug L.A."/>
            <person name="Sharon I."/>
            <person name="Castelle C.J."/>
            <person name="Probst A.J."/>
            <person name="Thomas B.C."/>
            <person name="Singh A."/>
            <person name="Wilkins M.J."/>
            <person name="Karaoz U."/>
            <person name="Brodie E.L."/>
            <person name="Williams K.H."/>
            <person name="Hubbard S.S."/>
            <person name="Banfield J.F."/>
        </authorList>
    </citation>
    <scope>NUCLEOTIDE SEQUENCE [LARGE SCALE GENOMIC DNA]</scope>
</reference>
<dbReference type="Gene3D" id="3.30.1360.20">
    <property type="entry name" value="Transcriptional coactivator/pterin dehydratase"/>
    <property type="match status" value="1"/>
</dbReference>
<dbReference type="CDD" id="cd00488">
    <property type="entry name" value="PCD_DCoH"/>
    <property type="match status" value="1"/>
</dbReference>
<dbReference type="EC" id="4.2.1.96" evidence="4"/>
<keyword evidence="3 4" id="KW-0456">Lyase</keyword>
<dbReference type="InterPro" id="IPR036428">
    <property type="entry name" value="PCD_sf"/>
</dbReference>
<proteinExistence type="inferred from homology"/>
<dbReference type="AlphaFoldDB" id="A0A1F6X8F0"/>
<comment type="caution">
    <text evidence="5">The sequence shown here is derived from an EMBL/GenBank/DDBJ whole genome shotgun (WGS) entry which is preliminary data.</text>
</comment>
<evidence type="ECO:0000256" key="2">
    <source>
        <dbReference type="ARBA" id="ARBA00006472"/>
    </source>
</evidence>
<dbReference type="HAMAP" id="MF_00434">
    <property type="entry name" value="Pterin_4_alpha"/>
    <property type="match status" value="1"/>
</dbReference>
<accession>A0A1F6X8F0</accession>
<gene>
    <name evidence="5" type="ORF">A2911_00250</name>
</gene>
<dbReference type="GO" id="GO:0006729">
    <property type="term" value="P:tetrahydrobiopterin biosynthetic process"/>
    <property type="evidence" value="ECO:0007669"/>
    <property type="project" value="InterPro"/>
</dbReference>